<dbReference type="EMBL" id="JBHSMT010000014">
    <property type="protein sequence ID" value="MFC5474601.1"/>
    <property type="molecule type" value="Genomic_DNA"/>
</dbReference>
<proteinExistence type="predicted"/>
<evidence type="ECO:0000313" key="1">
    <source>
        <dbReference type="EMBL" id="MFC5474601.1"/>
    </source>
</evidence>
<comment type="caution">
    <text evidence="1">The sequence shown here is derived from an EMBL/GenBank/DDBJ whole genome shotgun (WGS) entry which is preliminary data.</text>
</comment>
<reference evidence="2" key="1">
    <citation type="journal article" date="2019" name="Int. J. Syst. Evol. Microbiol.">
        <title>The Global Catalogue of Microorganisms (GCM) 10K type strain sequencing project: providing services to taxonomists for standard genome sequencing and annotation.</title>
        <authorList>
            <consortium name="The Broad Institute Genomics Platform"/>
            <consortium name="The Broad Institute Genome Sequencing Center for Infectious Disease"/>
            <person name="Wu L."/>
            <person name="Ma J."/>
        </authorList>
    </citation>
    <scope>NUCLEOTIDE SEQUENCE [LARGE SCALE GENOMIC DNA]</scope>
    <source>
        <strain evidence="2">JCM 17066</strain>
    </source>
</reference>
<dbReference type="RefSeq" id="WP_378997700.1">
    <property type="nucleotide sequence ID" value="NZ_JBHSMT010000014.1"/>
</dbReference>
<sequence>MATRTEVKALLARSQVAINDALHNVDQMTPAELQDVTKIAPVAFFDKNGSCGATSVADLRAVFDKNGSCGAVDVSLETALQNVLSKPAR</sequence>
<dbReference type="Proteomes" id="UP001596045">
    <property type="component" value="Unassembled WGS sequence"/>
</dbReference>
<name>A0ABW0MCD8_9BURK</name>
<accession>A0ABW0MCD8</accession>
<protein>
    <submittedName>
        <fullName evidence="1">Uncharacterized protein</fullName>
    </submittedName>
</protein>
<gene>
    <name evidence="1" type="ORF">ACFPM8_11595</name>
</gene>
<keyword evidence="2" id="KW-1185">Reference proteome</keyword>
<evidence type="ECO:0000313" key="2">
    <source>
        <dbReference type="Proteomes" id="UP001596045"/>
    </source>
</evidence>
<organism evidence="1 2">
    <name type="scientific">Paraherbaspirillum soli</name>
    <dbReference type="NCBI Taxonomy" id="631222"/>
    <lineage>
        <taxon>Bacteria</taxon>
        <taxon>Pseudomonadati</taxon>
        <taxon>Pseudomonadota</taxon>
        <taxon>Betaproteobacteria</taxon>
        <taxon>Burkholderiales</taxon>
        <taxon>Oxalobacteraceae</taxon>
        <taxon>Paraherbaspirillum</taxon>
    </lineage>
</organism>